<feature type="compositionally biased region" description="Acidic residues" evidence="1">
    <location>
        <begin position="140"/>
        <end position="163"/>
    </location>
</feature>
<dbReference type="EMBL" id="JANAWD010000810">
    <property type="protein sequence ID" value="KAJ3475723.1"/>
    <property type="molecule type" value="Genomic_DNA"/>
</dbReference>
<name>A0AAD5URH0_9APHY</name>
<dbReference type="AlphaFoldDB" id="A0AAD5URH0"/>
<accession>A0AAD5URH0</accession>
<evidence type="ECO:0000313" key="2">
    <source>
        <dbReference type="EMBL" id="KAJ3475723.1"/>
    </source>
</evidence>
<proteinExistence type="predicted"/>
<evidence type="ECO:0000313" key="3">
    <source>
        <dbReference type="Proteomes" id="UP001212997"/>
    </source>
</evidence>
<sequence length="261" mass="28732">MISQFLSGKGNVNPVDIMDLIYNHSYSRPKPSVADELASRYARPQITDWALECVMNQLTKEANKLVRDPALRVRASRKDAVQEMLQSTPIPSSVPIVEGAERESNPIDSATVGEIADSILLDDLGAVGERIVREMHALENGEDLENMEGEFEESDDDDDEDAGGMESDVGNRDASASAASESERRIHQRGKSADTHVSWDIIEKFSVASLMEKYQKDAPTIWKVLTSLTGSAKARNSKSGGSYRPKTIYLERALICSKSIL</sequence>
<evidence type="ECO:0000256" key="1">
    <source>
        <dbReference type="SAM" id="MobiDB-lite"/>
    </source>
</evidence>
<dbReference type="Proteomes" id="UP001212997">
    <property type="component" value="Unassembled WGS sequence"/>
</dbReference>
<keyword evidence="3" id="KW-1185">Reference proteome</keyword>
<organism evidence="2 3">
    <name type="scientific">Meripilus lineatus</name>
    <dbReference type="NCBI Taxonomy" id="2056292"/>
    <lineage>
        <taxon>Eukaryota</taxon>
        <taxon>Fungi</taxon>
        <taxon>Dikarya</taxon>
        <taxon>Basidiomycota</taxon>
        <taxon>Agaricomycotina</taxon>
        <taxon>Agaricomycetes</taxon>
        <taxon>Polyporales</taxon>
        <taxon>Meripilaceae</taxon>
        <taxon>Meripilus</taxon>
    </lineage>
</organism>
<comment type="caution">
    <text evidence="2">The sequence shown here is derived from an EMBL/GenBank/DDBJ whole genome shotgun (WGS) entry which is preliminary data.</text>
</comment>
<protein>
    <submittedName>
        <fullName evidence="2">Uncharacterized protein</fullName>
    </submittedName>
</protein>
<gene>
    <name evidence="2" type="ORF">NLI96_g11647</name>
</gene>
<feature type="compositionally biased region" description="Low complexity" evidence="1">
    <location>
        <begin position="164"/>
        <end position="180"/>
    </location>
</feature>
<reference evidence="2" key="1">
    <citation type="submission" date="2022-07" db="EMBL/GenBank/DDBJ databases">
        <title>Genome Sequence of Physisporinus lineatus.</title>
        <authorList>
            <person name="Buettner E."/>
        </authorList>
    </citation>
    <scope>NUCLEOTIDE SEQUENCE</scope>
    <source>
        <strain evidence="2">VT162</strain>
    </source>
</reference>
<feature type="region of interest" description="Disordered" evidence="1">
    <location>
        <begin position="137"/>
        <end position="192"/>
    </location>
</feature>